<evidence type="ECO:0000313" key="4">
    <source>
        <dbReference type="Proteomes" id="UP000066480"/>
    </source>
</evidence>
<dbReference type="Gene3D" id="1.10.260.40">
    <property type="entry name" value="lambda repressor-like DNA-binding domains"/>
    <property type="match status" value="1"/>
</dbReference>
<feature type="domain" description="HTH cro/C1-type" evidence="2">
    <location>
        <begin position="34"/>
        <end position="88"/>
    </location>
</feature>
<gene>
    <name evidence="3" type="ORF">VV02_13435</name>
</gene>
<dbReference type="PANTHER" id="PTHR46797:SF1">
    <property type="entry name" value="METHYLPHOSPHONATE SYNTHASE"/>
    <property type="match status" value="1"/>
</dbReference>
<dbReference type="GO" id="GO:0003700">
    <property type="term" value="F:DNA-binding transcription factor activity"/>
    <property type="evidence" value="ECO:0007669"/>
    <property type="project" value="TreeGrafter"/>
</dbReference>
<dbReference type="InterPro" id="IPR050807">
    <property type="entry name" value="TransReg_Diox_bact_type"/>
</dbReference>
<dbReference type="SMART" id="SM00530">
    <property type="entry name" value="HTH_XRE"/>
    <property type="match status" value="1"/>
</dbReference>
<evidence type="ECO:0000259" key="2">
    <source>
        <dbReference type="PROSITE" id="PS50943"/>
    </source>
</evidence>
<dbReference type="InterPro" id="IPR010982">
    <property type="entry name" value="Lambda_DNA-bd_dom_sf"/>
</dbReference>
<dbReference type="OrthoDB" id="3188736at2"/>
<dbReference type="RefSeq" id="WP_052592147.1">
    <property type="nucleotide sequence ID" value="NZ_CP011112.1"/>
</dbReference>
<dbReference type="SUPFAM" id="SSF47413">
    <property type="entry name" value="lambda repressor-like DNA-binding domains"/>
    <property type="match status" value="1"/>
</dbReference>
<name>A0A0K1JJ60_9MICO</name>
<reference evidence="3 4" key="1">
    <citation type="submission" date="2015-03" db="EMBL/GenBank/DDBJ databases">
        <title>Luteipulveratus halotolerans sp. nov., a novel actinobacterium (Dermacoccaceae) from Sarawak, Malaysia.</title>
        <authorList>
            <person name="Juboi H."/>
            <person name="Basik A."/>
            <person name="Shamsul S.S."/>
            <person name="Arnold P."/>
            <person name="Schmitt E.K."/>
            <person name="Sanglier J.-J."/>
            <person name="Yeo T."/>
        </authorList>
    </citation>
    <scope>NUCLEOTIDE SEQUENCE [LARGE SCALE GENOMIC DNA]</scope>
    <source>
        <strain evidence="3 4">MN07-A0370</strain>
    </source>
</reference>
<dbReference type="PANTHER" id="PTHR46797">
    <property type="entry name" value="HTH-TYPE TRANSCRIPTIONAL REGULATOR"/>
    <property type="match status" value="1"/>
</dbReference>
<dbReference type="PROSITE" id="PS50943">
    <property type="entry name" value="HTH_CROC1"/>
    <property type="match status" value="1"/>
</dbReference>
<dbReference type="AlphaFoldDB" id="A0A0K1JJ60"/>
<organism evidence="3 4">
    <name type="scientific">Luteipulveratus mongoliensis</name>
    <dbReference type="NCBI Taxonomy" id="571913"/>
    <lineage>
        <taxon>Bacteria</taxon>
        <taxon>Bacillati</taxon>
        <taxon>Actinomycetota</taxon>
        <taxon>Actinomycetes</taxon>
        <taxon>Micrococcales</taxon>
        <taxon>Dermacoccaceae</taxon>
        <taxon>Luteipulveratus</taxon>
    </lineage>
</organism>
<evidence type="ECO:0000256" key="1">
    <source>
        <dbReference type="ARBA" id="ARBA00023125"/>
    </source>
</evidence>
<dbReference type="KEGG" id="lmoi:VV02_13435"/>
<sequence length="124" mass="13076">MSPKPSHLAPVTPIRPVREAEPAPLLRDVFGRLLRRARQDQGRTLADVSGDAGVSLPYLSEVERGLKEPSSEVLEALCGALGASVAELLGAAHRELTSTAPREVTTRRTTSVTSGQGQALLLAA</sequence>
<dbReference type="Proteomes" id="UP000066480">
    <property type="component" value="Chromosome"/>
</dbReference>
<dbReference type="InterPro" id="IPR001387">
    <property type="entry name" value="Cro/C1-type_HTH"/>
</dbReference>
<dbReference type="STRING" id="571913.VV02_13435"/>
<keyword evidence="4" id="KW-1185">Reference proteome</keyword>
<keyword evidence="1" id="KW-0238">DNA-binding</keyword>
<accession>A0A0K1JJ60</accession>
<dbReference type="EMBL" id="CP011112">
    <property type="protein sequence ID" value="AKU16633.1"/>
    <property type="molecule type" value="Genomic_DNA"/>
</dbReference>
<dbReference type="CDD" id="cd00093">
    <property type="entry name" value="HTH_XRE"/>
    <property type="match status" value="1"/>
</dbReference>
<proteinExistence type="predicted"/>
<protein>
    <recommendedName>
        <fullName evidence="2">HTH cro/C1-type domain-containing protein</fullName>
    </recommendedName>
</protein>
<dbReference type="GO" id="GO:0005829">
    <property type="term" value="C:cytosol"/>
    <property type="evidence" value="ECO:0007669"/>
    <property type="project" value="TreeGrafter"/>
</dbReference>
<dbReference type="GO" id="GO:0003677">
    <property type="term" value="F:DNA binding"/>
    <property type="evidence" value="ECO:0007669"/>
    <property type="project" value="UniProtKB-KW"/>
</dbReference>
<dbReference type="Pfam" id="PF13560">
    <property type="entry name" value="HTH_31"/>
    <property type="match status" value="1"/>
</dbReference>
<evidence type="ECO:0000313" key="3">
    <source>
        <dbReference type="EMBL" id="AKU16633.1"/>
    </source>
</evidence>